<gene>
    <name evidence="3" type="ORF">K402DRAFT_459973</name>
</gene>
<evidence type="ECO:0000313" key="3">
    <source>
        <dbReference type="EMBL" id="KAF1991261.1"/>
    </source>
</evidence>
<reference evidence="3" key="1">
    <citation type="journal article" date="2020" name="Stud. Mycol.">
        <title>101 Dothideomycetes genomes: a test case for predicting lifestyles and emergence of pathogens.</title>
        <authorList>
            <person name="Haridas S."/>
            <person name="Albert R."/>
            <person name="Binder M."/>
            <person name="Bloem J."/>
            <person name="Labutti K."/>
            <person name="Salamov A."/>
            <person name="Andreopoulos B."/>
            <person name="Baker S."/>
            <person name="Barry K."/>
            <person name="Bills G."/>
            <person name="Bluhm B."/>
            <person name="Cannon C."/>
            <person name="Castanera R."/>
            <person name="Culley D."/>
            <person name="Daum C."/>
            <person name="Ezra D."/>
            <person name="Gonzalez J."/>
            <person name="Henrissat B."/>
            <person name="Kuo A."/>
            <person name="Liang C."/>
            <person name="Lipzen A."/>
            <person name="Lutzoni F."/>
            <person name="Magnuson J."/>
            <person name="Mondo S."/>
            <person name="Nolan M."/>
            <person name="Ohm R."/>
            <person name="Pangilinan J."/>
            <person name="Park H.-J."/>
            <person name="Ramirez L."/>
            <person name="Alfaro M."/>
            <person name="Sun H."/>
            <person name="Tritt A."/>
            <person name="Yoshinaga Y."/>
            <person name="Zwiers L.-H."/>
            <person name="Turgeon B."/>
            <person name="Goodwin S."/>
            <person name="Spatafora J."/>
            <person name="Crous P."/>
            <person name="Grigoriev I."/>
        </authorList>
    </citation>
    <scope>NUCLEOTIDE SEQUENCE</scope>
    <source>
        <strain evidence="3">CBS 113979</strain>
    </source>
</reference>
<keyword evidence="4" id="KW-1185">Reference proteome</keyword>
<evidence type="ECO:0000256" key="1">
    <source>
        <dbReference type="SAM" id="MobiDB-lite"/>
    </source>
</evidence>
<evidence type="ECO:0000256" key="2">
    <source>
        <dbReference type="SAM" id="Phobius"/>
    </source>
</evidence>
<feature type="compositionally biased region" description="Low complexity" evidence="1">
    <location>
        <begin position="115"/>
        <end position="147"/>
    </location>
</feature>
<feature type="transmembrane region" description="Helical" evidence="2">
    <location>
        <begin position="20"/>
        <end position="43"/>
    </location>
</feature>
<organism evidence="3 4">
    <name type="scientific">Aulographum hederae CBS 113979</name>
    <dbReference type="NCBI Taxonomy" id="1176131"/>
    <lineage>
        <taxon>Eukaryota</taxon>
        <taxon>Fungi</taxon>
        <taxon>Dikarya</taxon>
        <taxon>Ascomycota</taxon>
        <taxon>Pezizomycotina</taxon>
        <taxon>Dothideomycetes</taxon>
        <taxon>Pleosporomycetidae</taxon>
        <taxon>Aulographales</taxon>
        <taxon>Aulographaceae</taxon>
    </lineage>
</organism>
<protein>
    <submittedName>
        <fullName evidence="3">Uncharacterized protein</fullName>
    </submittedName>
</protein>
<dbReference type="Proteomes" id="UP000800041">
    <property type="component" value="Unassembled WGS sequence"/>
</dbReference>
<dbReference type="EMBL" id="ML977140">
    <property type="protein sequence ID" value="KAF1991261.1"/>
    <property type="molecule type" value="Genomic_DNA"/>
</dbReference>
<evidence type="ECO:0000313" key="4">
    <source>
        <dbReference type="Proteomes" id="UP000800041"/>
    </source>
</evidence>
<feature type="region of interest" description="Disordered" evidence="1">
    <location>
        <begin position="115"/>
        <end position="151"/>
    </location>
</feature>
<name>A0A6G1HDH0_9PEZI</name>
<accession>A0A6G1HDH0</accession>
<dbReference type="AlphaFoldDB" id="A0A6G1HDH0"/>
<keyword evidence="2" id="KW-1133">Transmembrane helix</keyword>
<sequence>MADTIQNMRDILDEITLDTFTLSCLVFLATSITVFDVYFFLLAVYDSPWLLVLAISCCINLYVVLIVCWFFAVPRDLPSLPLVTFLEARRRASYLHALIVRFYFLAAPDLAPETPASESAPAPAPDLAPEAPASESASASNSNSTSDSDADSEADAFARLEPLQAWNDACAAFLPICTSLPTNMLASFPTPPVLNDHCTSTTCRAAGPCTPFCTRNLRSIFESLELLWLKLHMEMWRRDRFGMWEGEEQQVERERALVLGKVERVNRALWLLVEEAKENTREEGMGLWEEG</sequence>
<proteinExistence type="predicted"/>
<keyword evidence="2" id="KW-0812">Transmembrane</keyword>
<keyword evidence="2" id="KW-0472">Membrane</keyword>
<feature type="transmembrane region" description="Helical" evidence="2">
    <location>
        <begin position="49"/>
        <end position="72"/>
    </location>
</feature>